<protein>
    <submittedName>
        <fullName evidence="2">Tyrosine kinase, non-receptor, 2, isoform CRA_d</fullName>
    </submittedName>
</protein>
<evidence type="ECO:0000313" key="4">
    <source>
        <dbReference type="RGD" id="1305957"/>
    </source>
</evidence>
<dbReference type="GO" id="GO:0016301">
    <property type="term" value="F:kinase activity"/>
    <property type="evidence" value="ECO:0007669"/>
    <property type="project" value="UniProtKB-KW"/>
</dbReference>
<feature type="region of interest" description="Disordered" evidence="1">
    <location>
        <begin position="1"/>
        <end position="34"/>
    </location>
</feature>
<evidence type="ECO:0000313" key="2">
    <source>
        <dbReference type="EMBL" id="EDM11404.1"/>
    </source>
</evidence>
<keyword evidence="2" id="KW-0808">Transferase</keyword>
<proteinExistence type="predicted"/>
<evidence type="ECO:0000313" key="3">
    <source>
        <dbReference type="Proteomes" id="UP000234681"/>
    </source>
</evidence>
<accession>A6IRQ1</accession>
<keyword evidence="2" id="KW-0418">Kinase</keyword>
<organism evidence="2 3">
    <name type="scientific">Rattus norvegicus</name>
    <name type="common">Rat</name>
    <dbReference type="NCBI Taxonomy" id="10116"/>
    <lineage>
        <taxon>Eukaryota</taxon>
        <taxon>Metazoa</taxon>
        <taxon>Chordata</taxon>
        <taxon>Craniata</taxon>
        <taxon>Vertebrata</taxon>
        <taxon>Euteleostomi</taxon>
        <taxon>Mammalia</taxon>
        <taxon>Eutheria</taxon>
        <taxon>Euarchontoglires</taxon>
        <taxon>Glires</taxon>
        <taxon>Rodentia</taxon>
        <taxon>Myomorpha</taxon>
        <taxon>Muroidea</taxon>
        <taxon>Muridae</taxon>
        <taxon>Murinae</taxon>
        <taxon>Rattus</taxon>
    </lineage>
</organism>
<feature type="non-terminal residue" evidence="2">
    <location>
        <position position="144"/>
    </location>
</feature>
<dbReference type="Proteomes" id="UP000234681">
    <property type="component" value="Chromosome 11"/>
</dbReference>
<dbReference type="AlphaFoldDB" id="A6IRQ1"/>
<gene>
    <name evidence="2 4" type="primary">Tnk2</name>
    <name evidence="2" type="ORF">rCG_52838</name>
</gene>
<name>A6IRQ1_RAT</name>
<sequence>MDPPDLLSVELSTSRPTQHLGRMKREPPPRPPQPAIFTHSKWGCSGCLGPRPLSPLSPLLEGTEPRRLAVWKGKRVCAVSLLLLLTQPGMPSFLSSPSKPGLTLLCCAWASLTGEVMSGMWWQLSGALSSEESCCWPVSAVIVC</sequence>
<dbReference type="RGD" id="1305957">
    <property type="gene designation" value="Tnk2"/>
</dbReference>
<evidence type="ECO:0000256" key="1">
    <source>
        <dbReference type="SAM" id="MobiDB-lite"/>
    </source>
</evidence>
<reference evidence="3" key="1">
    <citation type="submission" date="2005-09" db="EMBL/GenBank/DDBJ databases">
        <authorList>
            <person name="Mural R.J."/>
            <person name="Li P.W."/>
            <person name="Adams M.D."/>
            <person name="Amanatides P.G."/>
            <person name="Baden-Tillson H."/>
            <person name="Barnstead M."/>
            <person name="Chin S.H."/>
            <person name="Dew I."/>
            <person name="Evans C.A."/>
            <person name="Ferriera S."/>
            <person name="Flanigan M."/>
            <person name="Fosler C."/>
            <person name="Glodek A."/>
            <person name="Gu Z."/>
            <person name="Holt R.A."/>
            <person name="Jennings D."/>
            <person name="Kraft C.L."/>
            <person name="Lu F."/>
            <person name="Nguyen T."/>
            <person name="Nusskern D.R."/>
            <person name="Pfannkoch C.M."/>
            <person name="Sitter C."/>
            <person name="Sutton G.G."/>
            <person name="Venter J.C."/>
            <person name="Wang Z."/>
            <person name="Woodage T."/>
            <person name="Zheng X.H."/>
            <person name="Zhong F."/>
        </authorList>
    </citation>
    <scope>NUCLEOTIDE SEQUENCE [LARGE SCALE GENOMIC DNA]</scope>
    <source>
        <strain>BN</strain>
        <strain evidence="3">Sprague-Dawley</strain>
    </source>
</reference>
<dbReference type="EMBL" id="CH473967">
    <property type="protein sequence ID" value="EDM11404.1"/>
    <property type="molecule type" value="Genomic_DNA"/>
</dbReference>